<keyword evidence="4 7" id="KW-1133">Transmembrane helix</keyword>
<dbReference type="Pfam" id="PF07690">
    <property type="entry name" value="MFS_1"/>
    <property type="match status" value="1"/>
</dbReference>
<accession>A0AAV9J6I1</accession>
<proteinExistence type="predicted"/>
<gene>
    <name evidence="9" type="ORF">LTR36_009047</name>
</gene>
<feature type="transmembrane region" description="Helical" evidence="7">
    <location>
        <begin position="209"/>
        <end position="231"/>
    </location>
</feature>
<comment type="subcellular location">
    <subcellularLocation>
        <location evidence="1">Membrane</location>
        <topology evidence="1">Multi-pass membrane protein</topology>
    </subcellularLocation>
</comment>
<evidence type="ECO:0000256" key="1">
    <source>
        <dbReference type="ARBA" id="ARBA00004141"/>
    </source>
</evidence>
<dbReference type="Proteomes" id="UP001324427">
    <property type="component" value="Unassembled WGS sequence"/>
</dbReference>
<keyword evidence="2" id="KW-0813">Transport</keyword>
<evidence type="ECO:0000256" key="3">
    <source>
        <dbReference type="ARBA" id="ARBA00022692"/>
    </source>
</evidence>
<evidence type="ECO:0000256" key="7">
    <source>
        <dbReference type="SAM" id="Phobius"/>
    </source>
</evidence>
<dbReference type="GO" id="GO:0016020">
    <property type="term" value="C:membrane"/>
    <property type="evidence" value="ECO:0007669"/>
    <property type="project" value="UniProtKB-SubCell"/>
</dbReference>
<feature type="transmembrane region" description="Helical" evidence="7">
    <location>
        <begin position="344"/>
        <end position="364"/>
    </location>
</feature>
<feature type="transmembrane region" description="Helical" evidence="7">
    <location>
        <begin position="82"/>
        <end position="103"/>
    </location>
</feature>
<protein>
    <recommendedName>
        <fullName evidence="8">Major facilitator superfamily (MFS) profile domain-containing protein</fullName>
    </recommendedName>
</protein>
<feature type="transmembrane region" description="Helical" evidence="7">
    <location>
        <begin position="296"/>
        <end position="324"/>
    </location>
</feature>
<evidence type="ECO:0000259" key="8">
    <source>
        <dbReference type="PROSITE" id="PS50850"/>
    </source>
</evidence>
<dbReference type="PRINTS" id="PR01035">
    <property type="entry name" value="TCRTETA"/>
</dbReference>
<evidence type="ECO:0000256" key="2">
    <source>
        <dbReference type="ARBA" id="ARBA00022448"/>
    </source>
</evidence>
<feature type="transmembrane region" description="Helical" evidence="7">
    <location>
        <begin position="376"/>
        <end position="394"/>
    </location>
</feature>
<name>A0AAV9J6I1_9PEZI</name>
<evidence type="ECO:0000256" key="4">
    <source>
        <dbReference type="ARBA" id="ARBA00022989"/>
    </source>
</evidence>
<evidence type="ECO:0000256" key="5">
    <source>
        <dbReference type="ARBA" id="ARBA00023136"/>
    </source>
</evidence>
<feature type="transmembrane region" description="Helical" evidence="7">
    <location>
        <begin position="406"/>
        <end position="427"/>
    </location>
</feature>
<dbReference type="InterPro" id="IPR020846">
    <property type="entry name" value="MFS_dom"/>
</dbReference>
<feature type="transmembrane region" description="Helical" evidence="7">
    <location>
        <begin position="177"/>
        <end position="197"/>
    </location>
</feature>
<feature type="region of interest" description="Disordered" evidence="6">
    <location>
        <begin position="1"/>
        <end position="54"/>
    </location>
</feature>
<comment type="caution">
    <text evidence="9">The sequence shown here is derived from an EMBL/GenBank/DDBJ whole genome shotgun (WGS) entry which is preliminary data.</text>
</comment>
<dbReference type="InterPro" id="IPR001958">
    <property type="entry name" value="Tet-R_TetA/multi-R_MdtG-like"/>
</dbReference>
<dbReference type="GO" id="GO:0022857">
    <property type="term" value="F:transmembrane transporter activity"/>
    <property type="evidence" value="ECO:0007669"/>
    <property type="project" value="InterPro"/>
</dbReference>
<sequence length="517" mass="56046">MAVSADPTKDQSGVSAANETTPLLLAPESVPAIQNGKTSPPHPNGHANGKQLLDEDDASARTTIQPDEADEEEERPMPYSQILLLCYASLAEPVAYFAIFPFMPEMIHRTGGLDQADIGFWTGLIESLFSLVQMVLMIFYGRAADKLGRKPVLVFSLAGISVFTALFGMSQTLWQMILFRCMAGLFAGSVVTIRTMISENCTKQSQARAFSWYMFTRNLGIFIGPLIGGSLANPADLFPHTFGHSAFFKQYPYALATWIAGAVCLTATLAALFGLKETLKRKGEPGSQDKPEMTTWQVLSSPGVPIVLYIFGHTMLLALAYTAVSPVFLYTNISLGGFGFSDQWIAIFIAVAGGSQSLWMLLAFPPLQKRFGTGNLLRACAVAWPFMMASFPILNEFLRHGLVKAFWVIAPISLVIGSGVAMAFACVQLCINDISPSSTVLATVNALSLTVNSGVRAFAPVAFTSIYAAGVKLGWADGHLIWFFLVAIALALNVAVYFLPERAEGRYKKKQPADDDQ</sequence>
<keyword evidence="5 7" id="KW-0472">Membrane</keyword>
<dbReference type="AlphaFoldDB" id="A0AAV9J6I1"/>
<evidence type="ECO:0000256" key="6">
    <source>
        <dbReference type="SAM" id="MobiDB-lite"/>
    </source>
</evidence>
<reference evidence="9 10" key="1">
    <citation type="submission" date="2021-11" db="EMBL/GenBank/DDBJ databases">
        <title>Black yeast isolated from Biological Soil Crust.</title>
        <authorList>
            <person name="Kurbessoian T."/>
        </authorList>
    </citation>
    <scope>NUCLEOTIDE SEQUENCE [LARGE SCALE GENOMIC DNA]</scope>
    <source>
        <strain evidence="9 10">CCFEE 5522</strain>
    </source>
</reference>
<dbReference type="SUPFAM" id="SSF103473">
    <property type="entry name" value="MFS general substrate transporter"/>
    <property type="match status" value="1"/>
</dbReference>
<evidence type="ECO:0000313" key="9">
    <source>
        <dbReference type="EMBL" id="KAK4540617.1"/>
    </source>
</evidence>
<dbReference type="Gene3D" id="1.20.1250.20">
    <property type="entry name" value="MFS general substrate transporter like domains"/>
    <property type="match status" value="1"/>
</dbReference>
<dbReference type="InterPro" id="IPR036259">
    <property type="entry name" value="MFS_trans_sf"/>
</dbReference>
<organism evidence="9 10">
    <name type="scientific">Oleoguttula mirabilis</name>
    <dbReference type="NCBI Taxonomy" id="1507867"/>
    <lineage>
        <taxon>Eukaryota</taxon>
        <taxon>Fungi</taxon>
        <taxon>Dikarya</taxon>
        <taxon>Ascomycota</taxon>
        <taxon>Pezizomycotina</taxon>
        <taxon>Dothideomycetes</taxon>
        <taxon>Dothideomycetidae</taxon>
        <taxon>Mycosphaerellales</taxon>
        <taxon>Teratosphaeriaceae</taxon>
        <taxon>Oleoguttula</taxon>
    </lineage>
</organism>
<feature type="domain" description="Major facilitator superfamily (MFS) profile" evidence="8">
    <location>
        <begin position="81"/>
        <end position="503"/>
    </location>
</feature>
<dbReference type="EMBL" id="JAVFHQ010000064">
    <property type="protein sequence ID" value="KAK4540617.1"/>
    <property type="molecule type" value="Genomic_DNA"/>
</dbReference>
<feature type="transmembrane region" description="Helical" evidence="7">
    <location>
        <begin position="152"/>
        <end position="171"/>
    </location>
</feature>
<feature type="transmembrane region" description="Helical" evidence="7">
    <location>
        <begin position="439"/>
        <end position="459"/>
    </location>
</feature>
<dbReference type="CDD" id="cd17330">
    <property type="entry name" value="MFS_SLC46_TetA_like"/>
    <property type="match status" value="1"/>
</dbReference>
<dbReference type="InterPro" id="IPR011701">
    <property type="entry name" value="MFS"/>
</dbReference>
<keyword evidence="3 7" id="KW-0812">Transmembrane</keyword>
<feature type="transmembrane region" description="Helical" evidence="7">
    <location>
        <begin position="251"/>
        <end position="275"/>
    </location>
</feature>
<evidence type="ECO:0000313" key="10">
    <source>
        <dbReference type="Proteomes" id="UP001324427"/>
    </source>
</evidence>
<dbReference type="PROSITE" id="PS50850">
    <property type="entry name" value="MFS"/>
    <property type="match status" value="1"/>
</dbReference>
<feature type="compositionally biased region" description="Polar residues" evidence="6">
    <location>
        <begin position="10"/>
        <end position="21"/>
    </location>
</feature>
<feature type="transmembrane region" description="Helical" evidence="7">
    <location>
        <begin position="479"/>
        <end position="500"/>
    </location>
</feature>
<dbReference type="PANTHER" id="PTHR23504:SF3">
    <property type="entry name" value="MAJOR FACILITATOR SUPERFAMILY (MFS) PROFILE DOMAIN-CONTAINING PROTEIN"/>
    <property type="match status" value="1"/>
</dbReference>
<dbReference type="PANTHER" id="PTHR23504">
    <property type="entry name" value="MAJOR FACILITATOR SUPERFAMILY DOMAIN-CONTAINING PROTEIN 10"/>
    <property type="match status" value="1"/>
</dbReference>
<feature type="transmembrane region" description="Helical" evidence="7">
    <location>
        <begin position="118"/>
        <end position="140"/>
    </location>
</feature>
<keyword evidence="10" id="KW-1185">Reference proteome</keyword>